<dbReference type="RefSeq" id="WP_369257468.1">
    <property type="nucleotide sequence ID" value="NZ_CP163440.1"/>
</dbReference>
<name>A0AB39S3P6_9ACTN</name>
<accession>A0AB39S3P6</accession>
<proteinExistence type="predicted"/>
<dbReference type="EMBL" id="CP163440">
    <property type="protein sequence ID" value="XDQ61501.1"/>
    <property type="molecule type" value="Genomic_DNA"/>
</dbReference>
<gene>
    <name evidence="1" type="ORF">AB5J50_12265</name>
</gene>
<evidence type="ECO:0000313" key="1">
    <source>
        <dbReference type="EMBL" id="XDQ61501.1"/>
    </source>
</evidence>
<organism evidence="1">
    <name type="scientific">Streptomyces sp. R35</name>
    <dbReference type="NCBI Taxonomy" id="3238630"/>
    <lineage>
        <taxon>Bacteria</taxon>
        <taxon>Bacillati</taxon>
        <taxon>Actinomycetota</taxon>
        <taxon>Actinomycetes</taxon>
        <taxon>Kitasatosporales</taxon>
        <taxon>Streptomycetaceae</taxon>
        <taxon>Streptomyces</taxon>
    </lineage>
</organism>
<protein>
    <submittedName>
        <fullName evidence="1">Uncharacterized protein</fullName>
    </submittedName>
</protein>
<reference evidence="1" key="1">
    <citation type="submission" date="2024-07" db="EMBL/GenBank/DDBJ databases">
        <authorList>
            <person name="Yu S.T."/>
        </authorList>
    </citation>
    <scope>NUCLEOTIDE SEQUENCE</scope>
    <source>
        <strain evidence="1">R35</strain>
    </source>
</reference>
<sequence>MSVRTPVADKSDGDGEGGSVEAAAVAVLSMAVVCAGVGAPKAVPLASGAMSVPIAMALTAPLRNRDDECVMGLLQAHEC</sequence>
<dbReference type="AlphaFoldDB" id="A0AB39S3P6"/>